<dbReference type="HOGENOM" id="CLU_874351_0_0_1"/>
<protein>
    <submittedName>
        <fullName evidence="1">Uncharacterized protein</fullName>
    </submittedName>
</protein>
<dbReference type="EMBL" id="HE681723">
    <property type="protein sequence ID" value="CCG24118.1"/>
    <property type="molecule type" value="Genomic_DNA"/>
</dbReference>
<accession>H8X819</accession>
<sequence>MTIQQMFKKRFNPNKDQHSTTATRTPLDTNNITAIDQISFLVSPNDIPVLYHTMKSVVTKLEPYMEQSGVLKDETNKGLVPNISSVLVETTGIKSTLLNFDSDSCGYSYAAADTAVDAAAAAAATATALVDLKIDVTWKARKDKKSDDGVNDIDLNQQIPFQNTNEPPESIKKVVTLDKYTENVDLQNDGIKSIESKECESIMDPICPPVSNTALTNLLYEYNFKAHEYDANDLNQNNTSSSSASTVACDDENTFTNQDNKHHQVVDTAPLVSPQRDDYLATILEEYSPFYNCPIDEETSEVERSCYNPYKIVFSGQF</sequence>
<evidence type="ECO:0000313" key="1">
    <source>
        <dbReference type="EMBL" id="CCG24118.1"/>
    </source>
</evidence>
<dbReference type="Proteomes" id="UP000005018">
    <property type="component" value="Chromosome 5"/>
</dbReference>
<proteinExistence type="predicted"/>
<dbReference type="OrthoDB" id="4025808at2759"/>
<name>H8X819_CANO9</name>
<reference evidence="1 2" key="1">
    <citation type="journal article" date="2012" name="PLoS ONE">
        <title>Sequence and analysis of the genome of the pathogenic yeast Candida orthopsilosis.</title>
        <authorList>
            <person name="Riccombeni A."/>
            <person name="Vidanes G."/>
            <person name="Proux-Wera E."/>
            <person name="Wolfe K.H."/>
            <person name="Butler G."/>
        </authorList>
    </citation>
    <scope>NUCLEOTIDE SEQUENCE [LARGE SCALE GENOMIC DNA]</scope>
    <source>
        <strain evidence="1 2">Co 90-125</strain>
    </source>
</reference>
<dbReference type="AlphaFoldDB" id="H8X819"/>
<organism evidence="1 2">
    <name type="scientific">Candida orthopsilosis (strain 90-125)</name>
    <name type="common">Yeast</name>
    <dbReference type="NCBI Taxonomy" id="1136231"/>
    <lineage>
        <taxon>Eukaryota</taxon>
        <taxon>Fungi</taxon>
        <taxon>Dikarya</taxon>
        <taxon>Ascomycota</taxon>
        <taxon>Saccharomycotina</taxon>
        <taxon>Pichiomycetes</taxon>
        <taxon>Debaryomycetaceae</taxon>
        <taxon>Candida/Lodderomyces clade</taxon>
        <taxon>Candida</taxon>
    </lineage>
</organism>
<keyword evidence="2" id="KW-1185">Reference proteome</keyword>
<evidence type="ECO:0000313" key="2">
    <source>
        <dbReference type="Proteomes" id="UP000005018"/>
    </source>
</evidence>
<gene>
    <name evidence="1" type="ORF">CORT_0E05330</name>
</gene>
<dbReference type="GeneID" id="14540769"/>
<dbReference type="KEGG" id="cot:CORT_0E05330"/>
<dbReference type="RefSeq" id="XP_003870248.1">
    <property type="nucleotide sequence ID" value="XM_003870199.1"/>
</dbReference>